<name>A0AAW1VWC3_RUBAR</name>
<evidence type="ECO:0000313" key="2">
    <source>
        <dbReference type="EMBL" id="KAK9912035.1"/>
    </source>
</evidence>
<evidence type="ECO:0000313" key="3">
    <source>
        <dbReference type="Proteomes" id="UP001457282"/>
    </source>
</evidence>
<dbReference type="Proteomes" id="UP001457282">
    <property type="component" value="Unassembled WGS sequence"/>
</dbReference>
<reference evidence="2 3" key="1">
    <citation type="journal article" date="2023" name="G3 (Bethesda)">
        <title>A chromosome-length genome assembly and annotation of blackberry (Rubus argutus, cv. 'Hillquist').</title>
        <authorList>
            <person name="Bruna T."/>
            <person name="Aryal R."/>
            <person name="Dudchenko O."/>
            <person name="Sargent D.J."/>
            <person name="Mead D."/>
            <person name="Buti M."/>
            <person name="Cavallini A."/>
            <person name="Hytonen T."/>
            <person name="Andres J."/>
            <person name="Pham M."/>
            <person name="Weisz D."/>
            <person name="Mascagni F."/>
            <person name="Usai G."/>
            <person name="Natali L."/>
            <person name="Bassil N."/>
            <person name="Fernandez G.E."/>
            <person name="Lomsadze A."/>
            <person name="Armour M."/>
            <person name="Olukolu B."/>
            <person name="Poorten T."/>
            <person name="Britton C."/>
            <person name="Davik J."/>
            <person name="Ashrafi H."/>
            <person name="Aiden E.L."/>
            <person name="Borodovsky M."/>
            <person name="Worthington M."/>
        </authorList>
    </citation>
    <scope>NUCLEOTIDE SEQUENCE [LARGE SCALE GENOMIC DNA]</scope>
    <source>
        <strain evidence="2">PI 553951</strain>
    </source>
</reference>
<keyword evidence="3" id="KW-1185">Reference proteome</keyword>
<protein>
    <submittedName>
        <fullName evidence="2">Uncharacterized protein</fullName>
    </submittedName>
</protein>
<comment type="caution">
    <text evidence="2">The sequence shown here is derived from an EMBL/GenBank/DDBJ whole genome shotgun (WGS) entry which is preliminary data.</text>
</comment>
<proteinExistence type="predicted"/>
<organism evidence="2 3">
    <name type="scientific">Rubus argutus</name>
    <name type="common">Southern blackberry</name>
    <dbReference type="NCBI Taxonomy" id="59490"/>
    <lineage>
        <taxon>Eukaryota</taxon>
        <taxon>Viridiplantae</taxon>
        <taxon>Streptophyta</taxon>
        <taxon>Embryophyta</taxon>
        <taxon>Tracheophyta</taxon>
        <taxon>Spermatophyta</taxon>
        <taxon>Magnoliopsida</taxon>
        <taxon>eudicotyledons</taxon>
        <taxon>Gunneridae</taxon>
        <taxon>Pentapetalae</taxon>
        <taxon>rosids</taxon>
        <taxon>fabids</taxon>
        <taxon>Rosales</taxon>
        <taxon>Rosaceae</taxon>
        <taxon>Rosoideae</taxon>
        <taxon>Rosoideae incertae sedis</taxon>
        <taxon>Rubus</taxon>
    </lineage>
</organism>
<sequence length="310" mass="33082">MVPSILQSPCTTLPAALLPAAASLPPLHLCRVVSCRRPNPRSPATVPRASPSTTQPVCDPCVPQPRSTPQPCRQSKLTTAVSLLSRRRRSVRDADQFAVNPAHRQPVFPLLADADKTSRCCTVSSLPRFSVPCVLQATVDPSPPQHPQRTADLCPVPDRFLSHGVVSCLTALSLLSHKFKAASSKHSINLQFNLTASPDGFTLSDYHFTCNLPFSLSSCSSHHPSPSCRCRTLSATKFQPVLIQAQAATKAPSCFLLCSAAALLVSVTAPPPCDLCCRAVEPSFGVFNLGAAPLKHVLQLKQSLGLSSIN</sequence>
<dbReference type="AlphaFoldDB" id="A0AAW1VWC3"/>
<dbReference type="EMBL" id="JBEDUW010000007">
    <property type="protein sequence ID" value="KAK9912035.1"/>
    <property type="molecule type" value="Genomic_DNA"/>
</dbReference>
<accession>A0AAW1VWC3</accession>
<evidence type="ECO:0000256" key="1">
    <source>
        <dbReference type="SAM" id="MobiDB-lite"/>
    </source>
</evidence>
<gene>
    <name evidence="2" type="ORF">M0R45_035909</name>
</gene>
<feature type="region of interest" description="Disordered" evidence="1">
    <location>
        <begin position="41"/>
        <end position="75"/>
    </location>
</feature>